<dbReference type="VEuPathDB" id="MicrosporidiaDB:ECANGB1_680"/>
<comment type="caution">
    <text evidence="2">The sequence shown here is derived from an EMBL/GenBank/DDBJ whole genome shotgun (WGS) entry which is preliminary data.</text>
</comment>
<sequence length="263" mass="31682">MFICLYFLTHVCSYNLKFTLEDIENHRNKTRAELRRIDDKMMTNQLENQEHKIVAIKERIEISRLKTEFMKSESEHAEGKLTKEELNSIREQHEKEEFSHVSLKMYYDSQALLLDCAMTDLLDMKEVLLEVMLKEDTMEQLLLLVQVHHRDIDHRQLKSIQKEIKKYMKLFEQENDQLKAFQDKSPDFLCTREHHKHKYIPDFYLAFYKSVYIDDLKEDLMDILTLLGRSLLGVEEKLTFCKKHFKKNTQREQKDKKSDSQPE</sequence>
<dbReference type="EMBL" id="LWDP01000019">
    <property type="protein sequence ID" value="ORD94469.1"/>
    <property type="molecule type" value="Genomic_DNA"/>
</dbReference>
<dbReference type="Proteomes" id="UP000192639">
    <property type="component" value="Unassembled WGS sequence"/>
</dbReference>
<reference evidence="2 3" key="1">
    <citation type="journal article" date="2017" name="Environ. Microbiol.">
        <title>Decay of the glycolytic pathway and adaptation to intranuclear parasitism within Enterocytozoonidae microsporidia.</title>
        <authorList>
            <person name="Wiredu Boakye D."/>
            <person name="Jaroenlak P."/>
            <person name="Prachumwat A."/>
            <person name="Williams T.A."/>
            <person name="Bateman K.S."/>
            <person name="Itsathitphaisarn O."/>
            <person name="Sritunyalucksana K."/>
            <person name="Paszkiewicz K.H."/>
            <person name="Moore K.A."/>
            <person name="Stentiford G.D."/>
            <person name="Williams B.A."/>
        </authorList>
    </citation>
    <scope>NUCLEOTIDE SEQUENCE [LARGE SCALE GENOMIC DNA]</scope>
    <source>
        <strain evidence="2 3">GB1</strain>
    </source>
</reference>
<keyword evidence="1" id="KW-0175">Coiled coil</keyword>
<organism evidence="2 3">
    <name type="scientific">Enterospora canceri</name>
    <dbReference type="NCBI Taxonomy" id="1081671"/>
    <lineage>
        <taxon>Eukaryota</taxon>
        <taxon>Fungi</taxon>
        <taxon>Fungi incertae sedis</taxon>
        <taxon>Microsporidia</taxon>
        <taxon>Enterocytozoonidae</taxon>
        <taxon>Enterospora</taxon>
    </lineage>
</organism>
<evidence type="ECO:0000256" key="1">
    <source>
        <dbReference type="SAM" id="Coils"/>
    </source>
</evidence>
<proteinExistence type="predicted"/>
<keyword evidence="3" id="KW-1185">Reference proteome</keyword>
<protein>
    <submittedName>
        <fullName evidence="2">Uncharacterized protein</fullName>
    </submittedName>
</protein>
<feature type="coiled-coil region" evidence="1">
    <location>
        <begin position="157"/>
        <end position="184"/>
    </location>
</feature>
<gene>
    <name evidence="2" type="ORF">ECANGB1_680</name>
</gene>
<accession>A0A1Y1S8G1</accession>
<evidence type="ECO:0000313" key="2">
    <source>
        <dbReference type="EMBL" id="ORD94469.1"/>
    </source>
</evidence>
<name>A0A1Y1S8G1_9MICR</name>
<evidence type="ECO:0000313" key="3">
    <source>
        <dbReference type="Proteomes" id="UP000192639"/>
    </source>
</evidence>
<dbReference type="AlphaFoldDB" id="A0A1Y1S8G1"/>